<evidence type="ECO:0000313" key="2">
    <source>
        <dbReference type="Proteomes" id="UP001385809"/>
    </source>
</evidence>
<comment type="caution">
    <text evidence="1">The sequence shown here is derived from an EMBL/GenBank/DDBJ whole genome shotgun (WGS) entry which is preliminary data.</text>
</comment>
<gene>
    <name evidence="1" type="ORF">WCD74_14095</name>
</gene>
<dbReference type="EMBL" id="JBBEGN010000006">
    <property type="protein sequence ID" value="MEJ2868899.1"/>
    <property type="molecule type" value="Genomic_DNA"/>
</dbReference>
<evidence type="ECO:0000313" key="1">
    <source>
        <dbReference type="EMBL" id="MEJ2868899.1"/>
    </source>
</evidence>
<keyword evidence="2" id="KW-1185">Reference proteome</keyword>
<dbReference type="RefSeq" id="WP_337695481.1">
    <property type="nucleotide sequence ID" value="NZ_JBBEGN010000006.1"/>
</dbReference>
<organism evidence="1 2">
    <name type="scientific">Actinomycetospora aurantiaca</name>
    <dbReference type="NCBI Taxonomy" id="3129233"/>
    <lineage>
        <taxon>Bacteria</taxon>
        <taxon>Bacillati</taxon>
        <taxon>Actinomycetota</taxon>
        <taxon>Actinomycetes</taxon>
        <taxon>Pseudonocardiales</taxon>
        <taxon>Pseudonocardiaceae</taxon>
        <taxon>Actinomycetospora</taxon>
    </lineage>
</organism>
<protein>
    <submittedName>
        <fullName evidence="1">Uncharacterized protein</fullName>
    </submittedName>
</protein>
<proteinExistence type="predicted"/>
<sequence length="326" mass="36625">MRRGDWAREMAAIREAADDDVIAVLRLEKLGVPQRTSYRRCQEDGPWLPMLPGILKLTTGPPTRRQRQIAALLHAGEGAMITGPGGLRLHGMRRAEETDTVHVLVDWSRQVRSTGFAVIERTSRLPEPQQRDGLAVAPLVRCLTDTVRRIKNENALSALLTEPVQRRLLLVDEIREELDAGCRRGTAAPRAVLGAVARGVRSPAEFDALEFWDSLGLGPAEWNIPLLDPEDLSLIAVPDAVVRKVGFAWEIDSVEEHFATIQQVLATKRRRQRLFDRNVYVVSTRPSERRTDPRGVRREIEKGLEIASRMPDPDVVYGEPPTGRRR</sequence>
<name>A0ABU8MNL2_9PSEU</name>
<accession>A0ABU8MNL2</accession>
<dbReference type="Proteomes" id="UP001385809">
    <property type="component" value="Unassembled WGS sequence"/>
</dbReference>
<reference evidence="1 2" key="1">
    <citation type="submission" date="2024-03" db="EMBL/GenBank/DDBJ databases">
        <title>Actinomycetospora sp. OC33-EN08, a novel actinomycete isolated from wild orchid (Aerides multiflora).</title>
        <authorList>
            <person name="Suriyachadkun C."/>
        </authorList>
    </citation>
    <scope>NUCLEOTIDE SEQUENCE [LARGE SCALE GENOMIC DNA]</scope>
    <source>
        <strain evidence="1 2">OC33-EN08</strain>
    </source>
</reference>